<dbReference type="EMBL" id="QGNW01000006">
    <property type="protein sequence ID" value="RVX20532.1"/>
    <property type="molecule type" value="Genomic_DNA"/>
</dbReference>
<accession>A0A438KH49</accession>
<dbReference type="PANTHER" id="PTHR34676">
    <property type="entry name" value="DUF4219 DOMAIN-CONTAINING PROTEIN-RELATED"/>
    <property type="match status" value="1"/>
</dbReference>
<reference evidence="1 2" key="1">
    <citation type="journal article" date="2018" name="PLoS Genet.">
        <title>Population sequencing reveals clonal diversity and ancestral inbreeding in the grapevine cultivar Chardonnay.</title>
        <authorList>
            <person name="Roach M.J."/>
            <person name="Johnson D.L."/>
            <person name="Bohlmann J."/>
            <person name="van Vuuren H.J."/>
            <person name="Jones S.J."/>
            <person name="Pretorius I.S."/>
            <person name="Schmidt S.A."/>
            <person name="Borneman A.R."/>
        </authorList>
    </citation>
    <scope>NUCLEOTIDE SEQUENCE [LARGE SCALE GENOMIC DNA]</scope>
    <source>
        <strain evidence="2">cv. Chardonnay</strain>
        <tissue evidence="1">Leaf</tissue>
    </source>
</reference>
<evidence type="ECO:0000313" key="1">
    <source>
        <dbReference type="EMBL" id="RVX20532.1"/>
    </source>
</evidence>
<evidence type="ECO:0000313" key="2">
    <source>
        <dbReference type="Proteomes" id="UP000288805"/>
    </source>
</evidence>
<protein>
    <recommendedName>
        <fullName evidence="3">Gag-pol polyprotein</fullName>
    </recommendedName>
</protein>
<comment type="caution">
    <text evidence="1">The sequence shown here is derived from an EMBL/GenBank/DDBJ whole genome shotgun (WGS) entry which is preliminary data.</text>
</comment>
<proteinExistence type="predicted"/>
<dbReference type="AlphaFoldDB" id="A0A438KH49"/>
<name>A0A438KH49_VITVI</name>
<gene>
    <name evidence="1" type="ORF">CK203_002544</name>
</gene>
<evidence type="ECO:0008006" key="3">
    <source>
        <dbReference type="Google" id="ProtNLM"/>
    </source>
</evidence>
<organism evidence="1 2">
    <name type="scientific">Vitis vinifera</name>
    <name type="common">Grape</name>
    <dbReference type="NCBI Taxonomy" id="29760"/>
    <lineage>
        <taxon>Eukaryota</taxon>
        <taxon>Viridiplantae</taxon>
        <taxon>Streptophyta</taxon>
        <taxon>Embryophyta</taxon>
        <taxon>Tracheophyta</taxon>
        <taxon>Spermatophyta</taxon>
        <taxon>Magnoliopsida</taxon>
        <taxon>eudicotyledons</taxon>
        <taxon>Gunneridae</taxon>
        <taxon>Pentapetalae</taxon>
        <taxon>rosids</taxon>
        <taxon>Vitales</taxon>
        <taxon>Vitaceae</taxon>
        <taxon>Viteae</taxon>
        <taxon>Vitis</taxon>
    </lineage>
</organism>
<dbReference type="PANTHER" id="PTHR34676:SF8">
    <property type="entry name" value="TRANSMEMBRANE PROTEIN"/>
    <property type="match status" value="1"/>
</dbReference>
<dbReference type="Proteomes" id="UP000288805">
    <property type="component" value="Unassembled WGS sequence"/>
</dbReference>
<sequence>MQSEKIWNAFEFGWSPPKVLDREGRPTNIIKPKLEWDRSENETSENNARAMYSIFNAISTDEFRRIATCTSAKEAWDILQVTHEGTNAVKVSKLQMLTSRSLPERFRAKVTAIEESKDVDSLKIDELVGSLQTFEMTLVSPRKAKGIALKSIKEESLSSESEDDEKMSEGELTKFAKKIQEKKDKKAMQVTWSDFESNQSSEKESNGSEECTNFIAFATSVNEEPLLKEALSELSESSDSNDDDMSFDTVYETLYKECLSLKQEQVKWKAFKKI</sequence>
<dbReference type="Pfam" id="PF14223">
    <property type="entry name" value="Retrotran_gag_2"/>
    <property type="match status" value="1"/>
</dbReference>